<evidence type="ECO:0000256" key="1">
    <source>
        <dbReference type="ARBA" id="ARBA00022737"/>
    </source>
</evidence>
<name>A0AAV2SSF2_MEGNR</name>
<dbReference type="InterPro" id="IPR036770">
    <property type="entry name" value="Ankyrin_rpt-contain_sf"/>
</dbReference>
<feature type="repeat" description="ANK" evidence="3">
    <location>
        <begin position="115"/>
        <end position="147"/>
    </location>
</feature>
<dbReference type="AlphaFoldDB" id="A0AAV2SSF2"/>
<evidence type="ECO:0000256" key="2">
    <source>
        <dbReference type="ARBA" id="ARBA00023043"/>
    </source>
</evidence>
<dbReference type="SUPFAM" id="SSF48403">
    <property type="entry name" value="Ankyrin repeat"/>
    <property type="match status" value="1"/>
</dbReference>
<dbReference type="Gene3D" id="1.25.40.20">
    <property type="entry name" value="Ankyrin repeat-containing domain"/>
    <property type="match status" value="1"/>
</dbReference>
<dbReference type="PANTHER" id="PTHR24171">
    <property type="entry name" value="ANKYRIN REPEAT DOMAIN-CONTAINING PROTEIN 39-RELATED"/>
    <property type="match status" value="1"/>
</dbReference>
<dbReference type="PROSITE" id="PS50297">
    <property type="entry name" value="ANK_REP_REGION"/>
    <property type="match status" value="2"/>
</dbReference>
<evidence type="ECO:0000256" key="3">
    <source>
        <dbReference type="PROSITE-ProRule" id="PRU00023"/>
    </source>
</evidence>
<protein>
    <submittedName>
        <fullName evidence="4">Uncharacterized protein</fullName>
    </submittedName>
</protein>
<gene>
    <name evidence="4" type="ORF">MNOR_LOCUS40937</name>
</gene>
<comment type="caution">
    <text evidence="4">The sequence shown here is derived from an EMBL/GenBank/DDBJ whole genome shotgun (WGS) entry which is preliminary data.</text>
</comment>
<proteinExistence type="predicted"/>
<evidence type="ECO:0000313" key="4">
    <source>
        <dbReference type="EMBL" id="CAL4244478.1"/>
    </source>
</evidence>
<dbReference type="SMART" id="SM00248">
    <property type="entry name" value="ANK"/>
    <property type="match status" value="3"/>
</dbReference>
<keyword evidence="5" id="KW-1185">Reference proteome</keyword>
<reference evidence="4 5" key="1">
    <citation type="submission" date="2024-05" db="EMBL/GenBank/DDBJ databases">
        <authorList>
            <person name="Wallberg A."/>
        </authorList>
    </citation>
    <scope>NUCLEOTIDE SEQUENCE [LARGE SCALE GENOMIC DNA]</scope>
</reference>
<dbReference type="EMBL" id="CAXKWB010136136">
    <property type="protein sequence ID" value="CAL4244478.1"/>
    <property type="molecule type" value="Genomic_DNA"/>
</dbReference>
<dbReference type="InterPro" id="IPR002110">
    <property type="entry name" value="Ankyrin_rpt"/>
</dbReference>
<evidence type="ECO:0000313" key="5">
    <source>
        <dbReference type="Proteomes" id="UP001497623"/>
    </source>
</evidence>
<keyword evidence="2 3" id="KW-0040">ANK repeat</keyword>
<sequence>MVQEEPEKPMNINEKTFQAILDIETDCERIKLRDSKAVIRLVDQSDANFELDGMRPIHVAADGGHLGVIKALKTSGADLNIKTSNGKLAIHLACRSGWCDVVRYLRHQAKELDKLGNTCLHIAATMGHKDVMWLLIELGVDENVKNSMGMVAEDMNDDPDVKQWFFELGVLRFEEAKRRELERLAEEERRKEHERMLEALR</sequence>
<dbReference type="Pfam" id="PF12796">
    <property type="entry name" value="Ank_2"/>
    <property type="match status" value="1"/>
</dbReference>
<dbReference type="PANTHER" id="PTHR24171:SF9">
    <property type="entry name" value="ANKYRIN REPEAT DOMAIN-CONTAINING PROTEIN 39"/>
    <property type="match status" value="1"/>
</dbReference>
<keyword evidence="1" id="KW-0677">Repeat</keyword>
<organism evidence="4 5">
    <name type="scientific">Meganyctiphanes norvegica</name>
    <name type="common">Northern krill</name>
    <name type="synonym">Thysanopoda norvegica</name>
    <dbReference type="NCBI Taxonomy" id="48144"/>
    <lineage>
        <taxon>Eukaryota</taxon>
        <taxon>Metazoa</taxon>
        <taxon>Ecdysozoa</taxon>
        <taxon>Arthropoda</taxon>
        <taxon>Crustacea</taxon>
        <taxon>Multicrustacea</taxon>
        <taxon>Malacostraca</taxon>
        <taxon>Eumalacostraca</taxon>
        <taxon>Eucarida</taxon>
        <taxon>Euphausiacea</taxon>
        <taxon>Euphausiidae</taxon>
        <taxon>Meganyctiphanes</taxon>
    </lineage>
</organism>
<feature type="repeat" description="ANK" evidence="3">
    <location>
        <begin position="52"/>
        <end position="84"/>
    </location>
</feature>
<dbReference type="Proteomes" id="UP001497623">
    <property type="component" value="Unassembled WGS sequence"/>
</dbReference>
<dbReference type="PROSITE" id="PS50088">
    <property type="entry name" value="ANK_REPEAT"/>
    <property type="match status" value="2"/>
</dbReference>
<accession>A0AAV2SSF2</accession>
<feature type="non-terminal residue" evidence="4">
    <location>
        <position position="201"/>
    </location>
</feature>